<organism evidence="15 16">
    <name type="scientific">Aplysia californica</name>
    <name type="common">California sea hare</name>
    <dbReference type="NCBI Taxonomy" id="6500"/>
    <lineage>
        <taxon>Eukaryota</taxon>
        <taxon>Metazoa</taxon>
        <taxon>Spiralia</taxon>
        <taxon>Lophotrochozoa</taxon>
        <taxon>Mollusca</taxon>
        <taxon>Gastropoda</taxon>
        <taxon>Heterobranchia</taxon>
        <taxon>Euthyneura</taxon>
        <taxon>Tectipleura</taxon>
        <taxon>Aplysiida</taxon>
        <taxon>Aplysioidea</taxon>
        <taxon>Aplysiidae</taxon>
        <taxon>Aplysia</taxon>
    </lineage>
</organism>
<dbReference type="PANTHER" id="PTHR15469">
    <property type="entry name" value="NADH-UBIQUINONE OXIDOREDUCTASE B15 SUBUNIT"/>
    <property type="match status" value="1"/>
</dbReference>
<feature type="transmembrane region" description="Helical" evidence="14">
    <location>
        <begin position="81"/>
        <end position="100"/>
    </location>
</feature>
<evidence type="ECO:0000256" key="4">
    <source>
        <dbReference type="ARBA" id="ARBA00022448"/>
    </source>
</evidence>
<evidence type="ECO:0000313" key="15">
    <source>
        <dbReference type="Proteomes" id="UP000694888"/>
    </source>
</evidence>
<evidence type="ECO:0000256" key="1">
    <source>
        <dbReference type="ARBA" id="ARBA00004434"/>
    </source>
</evidence>
<keyword evidence="10" id="KW-0496">Mitochondrion</keyword>
<evidence type="ECO:0000256" key="2">
    <source>
        <dbReference type="ARBA" id="ARBA00007260"/>
    </source>
</evidence>
<dbReference type="Pfam" id="PF07225">
    <property type="entry name" value="NDUF_B4"/>
    <property type="match status" value="1"/>
</dbReference>
<dbReference type="InterPro" id="IPR009866">
    <property type="entry name" value="NADH_UbQ_OxRdtase_NDUFB4_su"/>
</dbReference>
<keyword evidence="8" id="KW-0249">Electron transport</keyword>
<proteinExistence type="inferred from homology"/>
<dbReference type="Proteomes" id="UP000694888">
    <property type="component" value="Unplaced"/>
</dbReference>
<comment type="similarity">
    <text evidence="2">Belongs to the complex I NDUFB4 subunit family.</text>
</comment>
<evidence type="ECO:0000256" key="14">
    <source>
        <dbReference type="SAM" id="Phobius"/>
    </source>
</evidence>
<evidence type="ECO:0000256" key="9">
    <source>
        <dbReference type="ARBA" id="ARBA00022989"/>
    </source>
</evidence>
<dbReference type="GeneID" id="101850443"/>
<evidence type="ECO:0000256" key="7">
    <source>
        <dbReference type="ARBA" id="ARBA00022792"/>
    </source>
</evidence>
<dbReference type="RefSeq" id="XP_005109486.1">
    <property type="nucleotide sequence ID" value="XM_005109429.3"/>
</dbReference>
<evidence type="ECO:0000256" key="11">
    <source>
        <dbReference type="ARBA" id="ARBA00023136"/>
    </source>
</evidence>
<dbReference type="PANTHER" id="PTHR15469:SF0">
    <property type="entry name" value="NADH DEHYDROGENASE [UBIQUINONE] 1 BETA SUBCOMPLEX SUBUNIT 4"/>
    <property type="match status" value="1"/>
</dbReference>
<keyword evidence="15" id="KW-1185">Reference proteome</keyword>
<keyword evidence="9 14" id="KW-1133">Transmembrane helix</keyword>
<comment type="subcellular location">
    <subcellularLocation>
        <location evidence="1">Mitochondrion inner membrane</location>
        <topology evidence="1">Single-pass membrane protein</topology>
    </subcellularLocation>
</comment>
<accession>A0ABM0K5X6</accession>
<keyword evidence="4" id="KW-0813">Transport</keyword>
<evidence type="ECO:0000256" key="12">
    <source>
        <dbReference type="ARBA" id="ARBA00030212"/>
    </source>
</evidence>
<evidence type="ECO:0000313" key="16">
    <source>
        <dbReference type="RefSeq" id="XP_005109486.1"/>
    </source>
</evidence>
<evidence type="ECO:0000256" key="13">
    <source>
        <dbReference type="ARBA" id="ARBA00030987"/>
    </source>
</evidence>
<name>A0ABM0K5X6_APLCA</name>
<evidence type="ECO:0000256" key="10">
    <source>
        <dbReference type="ARBA" id="ARBA00023128"/>
    </source>
</evidence>
<keyword evidence="5" id="KW-0679">Respiratory chain</keyword>
<reference evidence="16" key="1">
    <citation type="submission" date="2025-08" db="UniProtKB">
        <authorList>
            <consortium name="RefSeq"/>
        </authorList>
    </citation>
    <scope>IDENTIFICATION</scope>
</reference>
<protein>
    <recommendedName>
        <fullName evidence="3">NADH dehydrogenase [ubiquinone] 1 beta subcomplex subunit 4</fullName>
    </recommendedName>
    <alternativeName>
        <fullName evidence="12">Complex I-B15</fullName>
    </alternativeName>
    <alternativeName>
        <fullName evidence="13">NADH-ubiquinone oxidoreductase B15 subunit</fullName>
    </alternativeName>
</protein>
<keyword evidence="6 14" id="KW-0812">Transmembrane</keyword>
<keyword evidence="11 14" id="KW-0472">Membrane</keyword>
<gene>
    <name evidence="16" type="primary">LOC101850443</name>
</gene>
<evidence type="ECO:0000256" key="8">
    <source>
        <dbReference type="ARBA" id="ARBA00022982"/>
    </source>
</evidence>
<keyword evidence="7" id="KW-0999">Mitochondrion inner membrane</keyword>
<evidence type="ECO:0000256" key="3">
    <source>
        <dbReference type="ARBA" id="ARBA00018681"/>
    </source>
</evidence>
<evidence type="ECO:0000256" key="5">
    <source>
        <dbReference type="ARBA" id="ARBA00022660"/>
    </source>
</evidence>
<sequence length="126" mass="14922">MAVNKRPWDPWMMYDATPEELRAIKERGKMRQALRSEWTKKFTNPWKSSHDGGFLFDPAVQRFIALKATQAERFKGTFRSAVVSSILFVLPVAILSYSTISKKEEREKRFRNGEVMYKDRESKFFY</sequence>
<evidence type="ECO:0000256" key="6">
    <source>
        <dbReference type="ARBA" id="ARBA00022692"/>
    </source>
</evidence>